<name>A0ABZ1YUN3_9NOCA</name>
<gene>
    <name evidence="1" type="ORF">OG563_41195</name>
</gene>
<protein>
    <submittedName>
        <fullName evidence="1">Uncharacterized protein</fullName>
    </submittedName>
</protein>
<dbReference type="Proteomes" id="UP001432062">
    <property type="component" value="Chromosome"/>
</dbReference>
<keyword evidence="2" id="KW-1185">Reference proteome</keyword>
<dbReference type="EMBL" id="CP109441">
    <property type="protein sequence ID" value="WUV45454.1"/>
    <property type="molecule type" value="Genomic_DNA"/>
</dbReference>
<reference evidence="1" key="1">
    <citation type="submission" date="2022-10" db="EMBL/GenBank/DDBJ databases">
        <title>The complete genomes of actinobacterial strains from the NBC collection.</title>
        <authorList>
            <person name="Joergensen T.S."/>
            <person name="Alvarez Arevalo M."/>
            <person name="Sterndorff E.B."/>
            <person name="Faurdal D."/>
            <person name="Vuksanovic O."/>
            <person name="Mourched A.-S."/>
            <person name="Charusanti P."/>
            <person name="Shaw S."/>
            <person name="Blin K."/>
            <person name="Weber T."/>
        </authorList>
    </citation>
    <scope>NUCLEOTIDE SEQUENCE</scope>
    <source>
        <strain evidence="1">NBC_01482</strain>
    </source>
</reference>
<evidence type="ECO:0000313" key="2">
    <source>
        <dbReference type="Proteomes" id="UP001432062"/>
    </source>
</evidence>
<organism evidence="1 2">
    <name type="scientific">Nocardia vinacea</name>
    <dbReference type="NCBI Taxonomy" id="96468"/>
    <lineage>
        <taxon>Bacteria</taxon>
        <taxon>Bacillati</taxon>
        <taxon>Actinomycetota</taxon>
        <taxon>Actinomycetes</taxon>
        <taxon>Mycobacteriales</taxon>
        <taxon>Nocardiaceae</taxon>
        <taxon>Nocardia</taxon>
    </lineage>
</organism>
<accession>A0ABZ1YUN3</accession>
<sequence>MACATFAADLDSVIVPVLSVGAILGSEVTYRLPTENRSQDAVRIAAVDLA</sequence>
<proteinExistence type="predicted"/>
<dbReference type="RefSeq" id="WP_327098664.1">
    <property type="nucleotide sequence ID" value="NZ_CP109149.1"/>
</dbReference>
<evidence type="ECO:0000313" key="1">
    <source>
        <dbReference type="EMBL" id="WUV45454.1"/>
    </source>
</evidence>